<protein>
    <submittedName>
        <fullName evidence="2">Uncharacterized protein</fullName>
    </submittedName>
</protein>
<dbReference type="EMBL" id="JAAAHY010003504">
    <property type="protein sequence ID" value="KAF9941053.1"/>
    <property type="molecule type" value="Genomic_DNA"/>
</dbReference>
<dbReference type="OrthoDB" id="2448559at2759"/>
<evidence type="ECO:0000256" key="1">
    <source>
        <dbReference type="SAM" id="MobiDB-lite"/>
    </source>
</evidence>
<feature type="compositionally biased region" description="Gly residues" evidence="1">
    <location>
        <begin position="42"/>
        <end position="64"/>
    </location>
</feature>
<evidence type="ECO:0000313" key="2">
    <source>
        <dbReference type="EMBL" id="KAF9941053.1"/>
    </source>
</evidence>
<evidence type="ECO:0000313" key="3">
    <source>
        <dbReference type="Proteomes" id="UP000738359"/>
    </source>
</evidence>
<feature type="region of interest" description="Disordered" evidence="1">
    <location>
        <begin position="37"/>
        <end position="79"/>
    </location>
</feature>
<organism evidence="2 3">
    <name type="scientific">Mortierella alpina</name>
    <name type="common">Oleaginous fungus</name>
    <name type="synonym">Mortierella renispora</name>
    <dbReference type="NCBI Taxonomy" id="64518"/>
    <lineage>
        <taxon>Eukaryota</taxon>
        <taxon>Fungi</taxon>
        <taxon>Fungi incertae sedis</taxon>
        <taxon>Mucoromycota</taxon>
        <taxon>Mortierellomycotina</taxon>
        <taxon>Mortierellomycetes</taxon>
        <taxon>Mortierellales</taxon>
        <taxon>Mortierellaceae</taxon>
        <taxon>Mortierella</taxon>
    </lineage>
</organism>
<comment type="caution">
    <text evidence="2">The sequence shown here is derived from an EMBL/GenBank/DDBJ whole genome shotgun (WGS) entry which is preliminary data.</text>
</comment>
<dbReference type="AlphaFoldDB" id="A0A9P6LU62"/>
<proteinExistence type="predicted"/>
<keyword evidence="3" id="KW-1185">Reference proteome</keyword>
<reference evidence="2" key="1">
    <citation type="journal article" date="2020" name="Fungal Divers.">
        <title>Resolving the Mortierellaceae phylogeny through synthesis of multi-gene phylogenetics and phylogenomics.</title>
        <authorList>
            <person name="Vandepol N."/>
            <person name="Liber J."/>
            <person name="Desiro A."/>
            <person name="Na H."/>
            <person name="Kennedy M."/>
            <person name="Barry K."/>
            <person name="Grigoriev I.V."/>
            <person name="Miller A.N."/>
            <person name="O'Donnell K."/>
            <person name="Stajich J.E."/>
            <person name="Bonito G."/>
        </authorList>
    </citation>
    <scope>NUCLEOTIDE SEQUENCE</scope>
    <source>
        <strain evidence="2">CK1249</strain>
    </source>
</reference>
<dbReference type="Proteomes" id="UP000738359">
    <property type="component" value="Unassembled WGS sequence"/>
</dbReference>
<sequence>LQRHIEAHQDKTAPRDDIVLMLSQDCLQYIKTRFLSPRAGSSGQGSSTGGGSGQGSSTGGGSGQGQASSDDGESISSFDSQASTDLNHPCWLNVVSNLRTPATHGITRYSEGLSQTSTEQLAQYATAVQNLWEGSILNKLMDYVFRVLLRLFLAPNRERKIKERAAAAAKKKQATIDAKRAATSATMTGGHWNRRKLLLCNELADLYAKPTTAAV</sequence>
<feature type="non-terminal residue" evidence="2">
    <location>
        <position position="1"/>
    </location>
</feature>
<accession>A0A9P6LU62</accession>
<gene>
    <name evidence="2" type="ORF">BGZ70_006295</name>
</gene>
<feature type="non-terminal residue" evidence="2">
    <location>
        <position position="215"/>
    </location>
</feature>
<name>A0A9P6LU62_MORAP</name>